<evidence type="ECO:0000259" key="2">
    <source>
        <dbReference type="PROSITE" id="PS50968"/>
    </source>
</evidence>
<dbReference type="PROSITE" id="PS00188">
    <property type="entry name" value="BIOTIN"/>
    <property type="match status" value="1"/>
</dbReference>
<dbReference type="Gene3D" id="2.40.50.100">
    <property type="match status" value="1"/>
</dbReference>
<dbReference type="PANTHER" id="PTHR45266:SF3">
    <property type="entry name" value="OXALOACETATE DECARBOXYLASE ALPHA CHAIN"/>
    <property type="match status" value="1"/>
</dbReference>
<evidence type="ECO:0000256" key="1">
    <source>
        <dbReference type="ARBA" id="ARBA00023267"/>
    </source>
</evidence>
<protein>
    <submittedName>
        <fullName evidence="3">Biotin/lipoyl-binding protein</fullName>
    </submittedName>
</protein>
<dbReference type="AlphaFoldDB" id="A0A7C4AT32"/>
<gene>
    <name evidence="3" type="ORF">ENV54_11040</name>
</gene>
<dbReference type="SUPFAM" id="SSF51230">
    <property type="entry name" value="Single hybrid motif"/>
    <property type="match status" value="1"/>
</dbReference>
<reference evidence="3" key="1">
    <citation type="journal article" date="2020" name="mSystems">
        <title>Genome- and Community-Level Interaction Insights into Carbon Utilization and Element Cycling Functions of Hydrothermarchaeota in Hydrothermal Sediment.</title>
        <authorList>
            <person name="Zhou Z."/>
            <person name="Liu Y."/>
            <person name="Xu W."/>
            <person name="Pan J."/>
            <person name="Luo Z.H."/>
            <person name="Li M."/>
        </authorList>
    </citation>
    <scope>NUCLEOTIDE SEQUENCE [LARGE SCALE GENOMIC DNA]</scope>
    <source>
        <strain evidence="3">SpSt-769</strain>
    </source>
</reference>
<name>A0A7C4AT32_9BACT</name>
<proteinExistence type="predicted"/>
<dbReference type="CDD" id="cd06850">
    <property type="entry name" value="biotinyl_domain"/>
    <property type="match status" value="1"/>
</dbReference>
<feature type="domain" description="Lipoyl-binding" evidence="2">
    <location>
        <begin position="91"/>
        <end position="166"/>
    </location>
</feature>
<dbReference type="FunFam" id="2.40.50.100:FF:000003">
    <property type="entry name" value="Acetyl-CoA carboxylase biotin carboxyl carrier protein"/>
    <property type="match status" value="1"/>
</dbReference>
<dbReference type="InterPro" id="IPR011053">
    <property type="entry name" value="Single_hybrid_motif"/>
</dbReference>
<dbReference type="InterPro" id="IPR000089">
    <property type="entry name" value="Biotin_lipoyl"/>
</dbReference>
<organism evidence="3">
    <name type="scientific">Desulfomonile tiedjei</name>
    <dbReference type="NCBI Taxonomy" id="2358"/>
    <lineage>
        <taxon>Bacteria</taxon>
        <taxon>Pseudomonadati</taxon>
        <taxon>Thermodesulfobacteriota</taxon>
        <taxon>Desulfomonilia</taxon>
        <taxon>Desulfomonilales</taxon>
        <taxon>Desulfomonilaceae</taxon>
        <taxon>Desulfomonile</taxon>
    </lineage>
</organism>
<dbReference type="PROSITE" id="PS50968">
    <property type="entry name" value="BIOTINYL_LIPOYL"/>
    <property type="match status" value="1"/>
</dbReference>
<dbReference type="Pfam" id="PF00364">
    <property type="entry name" value="Biotin_lipoyl"/>
    <property type="match status" value="1"/>
</dbReference>
<comment type="caution">
    <text evidence="3">The sequence shown here is derived from an EMBL/GenBank/DDBJ whole genome shotgun (WGS) entry which is preliminary data.</text>
</comment>
<dbReference type="PANTHER" id="PTHR45266">
    <property type="entry name" value="OXALOACETATE DECARBOXYLASE ALPHA CHAIN"/>
    <property type="match status" value="1"/>
</dbReference>
<dbReference type="EMBL" id="DTGT01000360">
    <property type="protein sequence ID" value="HGH61820.1"/>
    <property type="molecule type" value="Genomic_DNA"/>
</dbReference>
<dbReference type="InterPro" id="IPR001882">
    <property type="entry name" value="Biotin_BS"/>
</dbReference>
<dbReference type="InterPro" id="IPR050709">
    <property type="entry name" value="Biotin_Carboxyl_Carrier/Decarb"/>
</dbReference>
<evidence type="ECO:0000313" key="3">
    <source>
        <dbReference type="EMBL" id="HGH61820.1"/>
    </source>
</evidence>
<accession>A0A7C4AT32</accession>
<sequence>MGEMEYNLRVHDTTHRIEAAPLDKTGHAAITVDGETKQIACSAFSEHDLSIDIDGQRMNASFARTAQGTWVWLQGRARFVQDASQQRRRKRADEVIPSEVTPPTPAVVVRVLVNEGQTVAKGQGLVVVSAMKMEITLSAPYAGTVVSVNTSPGSQVKPGDILVEIDRASEE</sequence>
<keyword evidence="1" id="KW-0092">Biotin</keyword>